<dbReference type="EMBL" id="ACZI02000002">
    <property type="protein sequence ID" value="EFV12800.1"/>
    <property type="molecule type" value="Genomic_DNA"/>
</dbReference>
<organism evidence="3 4">
    <name type="scientific">Segniliparus rugosus (strain ATCC BAA-974 / DSM 45345 / CCUG 50838 / CIP 108380 / JCM 13579 / CDC 945)</name>
    <dbReference type="NCBI Taxonomy" id="679197"/>
    <lineage>
        <taxon>Bacteria</taxon>
        <taxon>Bacillati</taxon>
        <taxon>Actinomycetota</taxon>
        <taxon>Actinomycetes</taxon>
        <taxon>Mycobacteriales</taxon>
        <taxon>Segniliparaceae</taxon>
        <taxon>Segniliparus</taxon>
    </lineage>
</organism>
<proteinExistence type="predicted"/>
<dbReference type="GO" id="GO:0016787">
    <property type="term" value="F:hydrolase activity"/>
    <property type="evidence" value="ECO:0007669"/>
    <property type="project" value="InterPro"/>
</dbReference>
<accession>E5XS15</accession>
<dbReference type="Pfam" id="PF04909">
    <property type="entry name" value="Amidohydro_2"/>
    <property type="match status" value="1"/>
</dbReference>
<dbReference type="InterPro" id="IPR032466">
    <property type="entry name" value="Metal_Hydrolase"/>
</dbReference>
<dbReference type="Proteomes" id="UP000004816">
    <property type="component" value="Unassembled WGS sequence"/>
</dbReference>
<name>E5XS15_SEGRC</name>
<dbReference type="GO" id="GO:0005829">
    <property type="term" value="C:cytosol"/>
    <property type="evidence" value="ECO:0007669"/>
    <property type="project" value="TreeGrafter"/>
</dbReference>
<dbReference type="OrthoDB" id="8673173at2"/>
<dbReference type="HOGENOM" id="CLU_039329_5_2_11"/>
<feature type="domain" description="Amidohydrolase-related" evidence="2">
    <location>
        <begin position="67"/>
        <end position="330"/>
    </location>
</feature>
<gene>
    <name evidence="3" type="ORF">HMPREF9336_02287</name>
</gene>
<dbReference type="PANTHER" id="PTHR21240">
    <property type="entry name" value="2-AMINO-3-CARBOXYLMUCONATE-6-SEMIALDEHYDE DECARBOXYLASE"/>
    <property type="match status" value="1"/>
</dbReference>
<evidence type="ECO:0000313" key="4">
    <source>
        <dbReference type="Proteomes" id="UP000004816"/>
    </source>
</evidence>
<dbReference type="RefSeq" id="WP_007470499.1">
    <property type="nucleotide sequence ID" value="NZ_KI391953.1"/>
</dbReference>
<dbReference type="SUPFAM" id="SSF51556">
    <property type="entry name" value="Metallo-dependent hydrolases"/>
    <property type="match status" value="1"/>
</dbReference>
<keyword evidence="4" id="KW-1185">Reference proteome</keyword>
<dbReference type="PANTHER" id="PTHR21240:SF31">
    <property type="entry name" value="AMIDOHYDROLASE FAMILY PROTEIN (AFU_ORTHOLOGUE AFUA_7G05840)"/>
    <property type="match status" value="1"/>
</dbReference>
<dbReference type="GO" id="GO:0016831">
    <property type="term" value="F:carboxy-lyase activity"/>
    <property type="evidence" value="ECO:0007669"/>
    <property type="project" value="InterPro"/>
</dbReference>
<sequence>MFHKVVLEEHVSTPRNNELWDSTGEAARNGKDYMEQVDKDLLEVDRRVAKLKAHGIGYSILSLTSPGIQGIADPSLATEVAIETNDYVKKNYVDKYPQTLGFFAAVAVQEPHKAAAELERAVAELGAHGAMINGYYNVSGQDAGVYLDHEDAEPFWAKASELDVPVYLHPREARPSGQALYEPYGSLVGSAWGFAHETATHALRLILSGLFDRFPNIQIILGHQGEGLPQMIPRVASRLRKQRHGSGLGANQLPVEHYFHNNFYATTSGHFHTKSLYNTLDELGVDRTLFSIDYPYEDIEEGVAWFDNALLAENDRLKIGRTNAVRLFGLPEDV</sequence>
<keyword evidence="1" id="KW-0456">Lyase</keyword>
<evidence type="ECO:0000256" key="1">
    <source>
        <dbReference type="ARBA" id="ARBA00023239"/>
    </source>
</evidence>
<protein>
    <recommendedName>
        <fullName evidence="2">Amidohydrolase-related domain-containing protein</fullName>
    </recommendedName>
</protein>
<evidence type="ECO:0000259" key="2">
    <source>
        <dbReference type="Pfam" id="PF04909"/>
    </source>
</evidence>
<comment type="caution">
    <text evidence="3">The sequence shown here is derived from an EMBL/GenBank/DDBJ whole genome shotgun (WGS) entry which is preliminary data.</text>
</comment>
<reference evidence="3 4" key="1">
    <citation type="journal article" date="2011" name="Stand. Genomic Sci.">
        <title>High quality draft genome sequence of Segniliparus rugosus CDC 945(T)= (ATCC BAA-974(T)).</title>
        <authorList>
            <person name="Earl A.M."/>
            <person name="Desjardins C.A."/>
            <person name="Fitzgerald M.G."/>
            <person name="Arachchi H.M."/>
            <person name="Zeng Q."/>
            <person name="Mehta T."/>
            <person name="Griggs A."/>
            <person name="Birren B.W."/>
            <person name="Toney N.C."/>
            <person name="Carr J."/>
            <person name="Posey J."/>
            <person name="Butler W.R."/>
        </authorList>
    </citation>
    <scope>NUCLEOTIDE SEQUENCE [LARGE SCALE GENOMIC DNA]</scope>
    <source>
        <strain evidence="4">ATCC BAA-974 / DSM 45345 / CCUG 50838 / CIP 108380 / JCM 13579 / CDC 945</strain>
    </source>
</reference>
<dbReference type="GO" id="GO:0019748">
    <property type="term" value="P:secondary metabolic process"/>
    <property type="evidence" value="ECO:0007669"/>
    <property type="project" value="TreeGrafter"/>
</dbReference>
<dbReference type="InterPro" id="IPR032465">
    <property type="entry name" value="ACMSD"/>
</dbReference>
<dbReference type="InterPro" id="IPR006680">
    <property type="entry name" value="Amidohydro-rel"/>
</dbReference>
<evidence type="ECO:0000313" key="3">
    <source>
        <dbReference type="EMBL" id="EFV12800.1"/>
    </source>
</evidence>
<dbReference type="Gene3D" id="3.20.20.140">
    <property type="entry name" value="Metal-dependent hydrolases"/>
    <property type="match status" value="1"/>
</dbReference>
<dbReference type="AlphaFoldDB" id="E5XS15"/>
<dbReference type="STRING" id="679197.HMPREF9336_02287"/>
<dbReference type="eggNOG" id="COG2159">
    <property type="taxonomic scope" value="Bacteria"/>
</dbReference>